<evidence type="ECO:0000256" key="5">
    <source>
        <dbReference type="SAM" id="Phobius"/>
    </source>
</evidence>
<proteinExistence type="predicted"/>
<dbReference type="RefSeq" id="WP_168036716.1">
    <property type="nucleotide sequence ID" value="NZ_JAATJH010000002.1"/>
</dbReference>
<dbReference type="InterPro" id="IPR006685">
    <property type="entry name" value="MscS_channel_2nd"/>
</dbReference>
<evidence type="ECO:0000256" key="3">
    <source>
        <dbReference type="ARBA" id="ARBA00022989"/>
    </source>
</evidence>
<dbReference type="InterPro" id="IPR023408">
    <property type="entry name" value="MscS_beta-dom_sf"/>
</dbReference>
<dbReference type="Proteomes" id="UP000770785">
    <property type="component" value="Unassembled WGS sequence"/>
</dbReference>
<dbReference type="Gene3D" id="2.30.30.60">
    <property type="match status" value="1"/>
</dbReference>
<dbReference type="EMBL" id="JAATJH010000002">
    <property type="protein sequence ID" value="NJC25948.1"/>
    <property type="molecule type" value="Genomic_DNA"/>
</dbReference>
<evidence type="ECO:0000259" key="6">
    <source>
        <dbReference type="Pfam" id="PF00924"/>
    </source>
</evidence>
<dbReference type="Gene3D" id="1.10.287.1260">
    <property type="match status" value="1"/>
</dbReference>
<keyword evidence="8" id="KW-1185">Reference proteome</keyword>
<comment type="caution">
    <text evidence="7">The sequence shown here is derived from an EMBL/GenBank/DDBJ whole genome shotgun (WGS) entry which is preliminary data.</text>
</comment>
<dbReference type="PANTHER" id="PTHR30566">
    <property type="entry name" value="YNAI-RELATED MECHANOSENSITIVE ION CHANNEL"/>
    <property type="match status" value="1"/>
</dbReference>
<evidence type="ECO:0000256" key="1">
    <source>
        <dbReference type="ARBA" id="ARBA00004370"/>
    </source>
</evidence>
<protein>
    <submittedName>
        <fullName evidence="7">Small-conductance mechanosensitive channel</fullName>
    </submittedName>
</protein>
<feature type="domain" description="Mechanosensitive ion channel MscS" evidence="6">
    <location>
        <begin position="121"/>
        <end position="187"/>
    </location>
</feature>
<reference evidence="7 8" key="1">
    <citation type="submission" date="2020-03" db="EMBL/GenBank/DDBJ databases">
        <title>Genomic Encyclopedia of Type Strains, Phase IV (KMG-IV): sequencing the most valuable type-strain genomes for metagenomic binning, comparative biology and taxonomic classification.</title>
        <authorList>
            <person name="Goeker M."/>
        </authorList>
    </citation>
    <scope>NUCLEOTIDE SEQUENCE [LARGE SCALE GENOMIC DNA]</scope>
    <source>
        <strain evidence="7 8">DSM 105096</strain>
    </source>
</reference>
<evidence type="ECO:0000256" key="4">
    <source>
        <dbReference type="ARBA" id="ARBA00023136"/>
    </source>
</evidence>
<evidence type="ECO:0000256" key="2">
    <source>
        <dbReference type="ARBA" id="ARBA00022692"/>
    </source>
</evidence>
<feature type="transmembrane region" description="Helical" evidence="5">
    <location>
        <begin position="36"/>
        <end position="59"/>
    </location>
</feature>
<dbReference type="Pfam" id="PF00924">
    <property type="entry name" value="MS_channel_2nd"/>
    <property type="match status" value="1"/>
</dbReference>
<feature type="transmembrane region" description="Helical" evidence="5">
    <location>
        <begin position="79"/>
        <end position="96"/>
    </location>
</feature>
<keyword evidence="3 5" id="KW-1133">Transmembrane helix</keyword>
<keyword evidence="2 5" id="KW-0812">Transmembrane</keyword>
<evidence type="ECO:0000313" key="7">
    <source>
        <dbReference type="EMBL" id="NJC25948.1"/>
    </source>
</evidence>
<comment type="subcellular location">
    <subcellularLocation>
        <location evidence="1">Membrane</location>
    </subcellularLocation>
</comment>
<dbReference type="SUPFAM" id="SSF50182">
    <property type="entry name" value="Sm-like ribonucleoproteins"/>
    <property type="match status" value="1"/>
</dbReference>
<sequence>MRYVLFVLEIILIGVYFLYGSRLLKWLKGYPDGLALLAEFMIFLAFVDALRRLIGLWYAPKFWRDRGIKGNFEYGIDNIAKVVMTFGGLVYAFRFFGVDPQTLLTSMSIVAAAIAIITKEYINDFLVGLYFSFSRNFEINDYVKMGEYKGKITELQILKIRLLNDNDDSVLIPNGKVYNSEIINYTRRDTRAMSVDFEVNINNVDSIEQLESDLAAALTEFDEYIEPESFNLRVVAMHKDSLELKFQYRLQRFDRELQRDIKRKTVRVVFSHLAGKRVGGG</sequence>
<dbReference type="PANTHER" id="PTHR30566:SF5">
    <property type="entry name" value="MECHANOSENSITIVE ION CHANNEL PROTEIN 1, MITOCHONDRIAL-RELATED"/>
    <property type="match status" value="1"/>
</dbReference>
<feature type="transmembrane region" description="Helical" evidence="5">
    <location>
        <begin position="6"/>
        <end position="24"/>
    </location>
</feature>
<feature type="transmembrane region" description="Helical" evidence="5">
    <location>
        <begin position="103"/>
        <end position="122"/>
    </location>
</feature>
<dbReference type="InterPro" id="IPR010920">
    <property type="entry name" value="LSM_dom_sf"/>
</dbReference>
<organism evidence="7 8">
    <name type="scientific">Neolewinella antarctica</name>
    <dbReference type="NCBI Taxonomy" id="442734"/>
    <lineage>
        <taxon>Bacteria</taxon>
        <taxon>Pseudomonadati</taxon>
        <taxon>Bacteroidota</taxon>
        <taxon>Saprospiria</taxon>
        <taxon>Saprospirales</taxon>
        <taxon>Lewinellaceae</taxon>
        <taxon>Neolewinella</taxon>
    </lineage>
</organism>
<keyword evidence="4 5" id="KW-0472">Membrane</keyword>
<gene>
    <name evidence="7" type="ORF">GGR27_001447</name>
</gene>
<evidence type="ECO:0000313" key="8">
    <source>
        <dbReference type="Proteomes" id="UP000770785"/>
    </source>
</evidence>
<accession>A0ABX0XAH3</accession>
<name>A0ABX0XAH3_9BACT</name>